<dbReference type="EMBL" id="LR796214">
    <property type="protein sequence ID" value="CAB4127677.1"/>
    <property type="molecule type" value="Genomic_DNA"/>
</dbReference>
<accession>A0A6J5L351</accession>
<gene>
    <name evidence="1" type="ORF">UFOVP93_15</name>
</gene>
<dbReference type="InterPro" id="IPR027417">
    <property type="entry name" value="P-loop_NTPase"/>
</dbReference>
<sequence>MTEKIDPEKEQEAAKLRGSLLAFTRYFFQYITGRQFIISKPIGRESHHITCCRALTSVMRLELLRLIINLPPGCNKSTLVSMWAAWGWASYPDSNYLYISYSHELAAKHTAFIKSIVSSKMYRYLFDVEIDHDSRAKDSFKTTAGGSIKAFGAQGAITGQDGGLPGLDRFSGGVIIDDAHKPYEAHSDTIREGVINNYDETIRQRCRGIKVPIIYIGQRVHEADLTEYFTSGKDVDSWHEIILEQEDKAGNILYPEIITRETVDALKKKSPYVWAAQHQQNPLPAGGGLFDPEWFIVLDDEPKCHATFITADTAETDKSWNDATVFSFWGIYDVETMGRKTGELGLHWIDCIELRIEPKDLKDAFMDFYANCMLYPKPPRMAAIEKKSTGVTLVSVLKELRGMQIREIERTSVSGSKTQRFIDMQSFIASKLISFTQNAKHLHNCITHMGKITANNTHRHDDIADTLSDAIRIALIEKTIYSNDYKKEERNQILTNMNQSLQRKIRARTAAYGHSKKVYG</sequence>
<protein>
    <recommendedName>
        <fullName evidence="2">Terminase large subunit</fullName>
    </recommendedName>
</protein>
<dbReference type="Gene3D" id="3.40.50.300">
    <property type="entry name" value="P-loop containing nucleotide triphosphate hydrolases"/>
    <property type="match status" value="1"/>
</dbReference>
<proteinExistence type="predicted"/>
<reference evidence="1" key="1">
    <citation type="submission" date="2020-04" db="EMBL/GenBank/DDBJ databases">
        <authorList>
            <person name="Chiriac C."/>
            <person name="Salcher M."/>
            <person name="Ghai R."/>
            <person name="Kavagutti S V."/>
        </authorList>
    </citation>
    <scope>NUCLEOTIDE SEQUENCE</scope>
</reference>
<evidence type="ECO:0000313" key="1">
    <source>
        <dbReference type="EMBL" id="CAB4127677.1"/>
    </source>
</evidence>
<organism evidence="1">
    <name type="scientific">uncultured Caudovirales phage</name>
    <dbReference type="NCBI Taxonomy" id="2100421"/>
    <lineage>
        <taxon>Viruses</taxon>
        <taxon>Duplodnaviria</taxon>
        <taxon>Heunggongvirae</taxon>
        <taxon>Uroviricota</taxon>
        <taxon>Caudoviricetes</taxon>
        <taxon>Peduoviridae</taxon>
        <taxon>Maltschvirus</taxon>
        <taxon>Maltschvirus maltsch</taxon>
    </lineage>
</organism>
<evidence type="ECO:0008006" key="2">
    <source>
        <dbReference type="Google" id="ProtNLM"/>
    </source>
</evidence>
<name>A0A6J5L351_9CAUD</name>